<dbReference type="InterPro" id="IPR015421">
    <property type="entry name" value="PyrdxlP-dep_Trfase_major"/>
</dbReference>
<evidence type="ECO:0000256" key="1">
    <source>
        <dbReference type="ARBA" id="ARBA00022898"/>
    </source>
</evidence>
<dbReference type="FunFam" id="3.40.640.10:FF:000089">
    <property type="entry name" value="Aminotransferase, DegT/DnrJ/EryC1/StrS family"/>
    <property type="match status" value="1"/>
</dbReference>
<organism evidence="6 7">
    <name type="scientific">Pelotomaculum schinkii</name>
    <dbReference type="NCBI Taxonomy" id="78350"/>
    <lineage>
        <taxon>Bacteria</taxon>
        <taxon>Bacillati</taxon>
        <taxon>Bacillota</taxon>
        <taxon>Clostridia</taxon>
        <taxon>Eubacteriales</taxon>
        <taxon>Desulfotomaculaceae</taxon>
        <taxon>Pelotomaculum</taxon>
    </lineage>
</organism>
<dbReference type="InterPro" id="IPR015422">
    <property type="entry name" value="PyrdxlP-dep_Trfase_small"/>
</dbReference>
<dbReference type="SUPFAM" id="SSF53383">
    <property type="entry name" value="PLP-dependent transferases"/>
    <property type="match status" value="1"/>
</dbReference>
<comment type="caution">
    <text evidence="6">The sequence shown here is derived from an EMBL/GenBank/DDBJ whole genome shotgun (WGS) entry which is preliminary data.</text>
</comment>
<dbReference type="RefSeq" id="WP_134216932.1">
    <property type="nucleotide sequence ID" value="NZ_QFGA01000001.1"/>
</dbReference>
<evidence type="ECO:0000256" key="3">
    <source>
        <dbReference type="PIRSR" id="PIRSR000390-1"/>
    </source>
</evidence>
<sequence>MRKIPLINLTSQYTKIKTEIQAAINNVLESANFILGSEVASFEREFADFCDVKYCCGVSSGTDALFLALKAIGVGQGNLVITVPNTFIATTEAITRAGGKPVFVDVNPKTYLIDPEQLEAKVKELRAKGDLLKAVIAVHLYGQPCDMNAINTIAGKYELKVIEDAAQAHGAEYEGRKVGGFGAAACFSFYPGKNLGACGDAGAVTTNDPEAARVIARLANHGRDGKYIHLVEGYNCRLDTLQAAVLRVKLRYLEEWTEKRIENAKYYSERLVKQPSISIPSVSEKVRHVFHLYVIRVKNRNELRNHLRKAGISTGIHYFPPLHLQPAYRYLGYKSGDLPVTEGLSHEILSLPMDAELTRTQMNYICNVLEAYIH</sequence>
<protein>
    <submittedName>
        <fullName evidence="6">dTDP-3-amino-3,6-dideoxy-alpha-D-galactopyranose transaminase</fullName>
        <ecNumber evidence="6">2.6.1.90</ecNumber>
    </submittedName>
</protein>
<dbReference type="InterPro" id="IPR000653">
    <property type="entry name" value="DegT/StrS_aminotransferase"/>
</dbReference>
<proteinExistence type="inferred from homology"/>
<dbReference type="PANTHER" id="PTHR30244:SF36">
    <property type="entry name" value="3-OXO-GLUCOSE-6-PHOSPHATE:GLUTAMATE AMINOTRANSFERASE"/>
    <property type="match status" value="1"/>
</dbReference>
<reference evidence="6 7" key="1">
    <citation type="journal article" date="2018" name="Environ. Microbiol.">
        <title>Novel energy conservation strategies and behaviour of Pelotomaculum schinkii driving syntrophic propionate catabolism.</title>
        <authorList>
            <person name="Hidalgo-Ahumada C.A.P."/>
            <person name="Nobu M.K."/>
            <person name="Narihiro T."/>
            <person name="Tamaki H."/>
            <person name="Liu W.T."/>
            <person name="Kamagata Y."/>
            <person name="Stams A.J.M."/>
            <person name="Imachi H."/>
            <person name="Sousa D.Z."/>
        </authorList>
    </citation>
    <scope>NUCLEOTIDE SEQUENCE [LARGE SCALE GENOMIC DNA]</scope>
    <source>
        <strain evidence="6 7">HH</strain>
    </source>
</reference>
<keyword evidence="6" id="KW-0808">Transferase</keyword>
<evidence type="ECO:0000256" key="4">
    <source>
        <dbReference type="PIRSR" id="PIRSR000390-2"/>
    </source>
</evidence>
<dbReference type="EMBL" id="QFGA01000001">
    <property type="protein sequence ID" value="TEB06613.1"/>
    <property type="molecule type" value="Genomic_DNA"/>
</dbReference>
<keyword evidence="7" id="KW-1185">Reference proteome</keyword>
<evidence type="ECO:0000313" key="7">
    <source>
        <dbReference type="Proteomes" id="UP000298324"/>
    </source>
</evidence>
<dbReference type="Gene3D" id="3.40.640.10">
    <property type="entry name" value="Type I PLP-dependent aspartate aminotransferase-like (Major domain)"/>
    <property type="match status" value="1"/>
</dbReference>
<dbReference type="Gene3D" id="3.90.1150.10">
    <property type="entry name" value="Aspartate Aminotransferase, domain 1"/>
    <property type="match status" value="1"/>
</dbReference>
<evidence type="ECO:0000256" key="2">
    <source>
        <dbReference type="ARBA" id="ARBA00037999"/>
    </source>
</evidence>
<evidence type="ECO:0000313" key="6">
    <source>
        <dbReference type="EMBL" id="TEB06613.1"/>
    </source>
</evidence>
<dbReference type="Pfam" id="PF01041">
    <property type="entry name" value="DegT_DnrJ_EryC1"/>
    <property type="match status" value="1"/>
</dbReference>
<comment type="similarity">
    <text evidence="2 5">Belongs to the DegT/DnrJ/EryC1 family.</text>
</comment>
<feature type="active site" description="Proton acceptor" evidence="3">
    <location>
        <position position="193"/>
    </location>
</feature>
<dbReference type="PIRSF" id="PIRSF000390">
    <property type="entry name" value="PLP_StrS"/>
    <property type="match status" value="1"/>
</dbReference>
<dbReference type="GO" id="GO:0000271">
    <property type="term" value="P:polysaccharide biosynthetic process"/>
    <property type="evidence" value="ECO:0007669"/>
    <property type="project" value="TreeGrafter"/>
</dbReference>
<dbReference type="PANTHER" id="PTHR30244">
    <property type="entry name" value="TRANSAMINASE"/>
    <property type="match status" value="1"/>
</dbReference>
<dbReference type="GO" id="GO:0030170">
    <property type="term" value="F:pyridoxal phosphate binding"/>
    <property type="evidence" value="ECO:0007669"/>
    <property type="project" value="TreeGrafter"/>
</dbReference>
<keyword evidence="6" id="KW-0032">Aminotransferase</keyword>
<dbReference type="CDD" id="cd00616">
    <property type="entry name" value="AHBA_syn"/>
    <property type="match status" value="1"/>
</dbReference>
<evidence type="ECO:0000256" key="5">
    <source>
        <dbReference type="RuleBase" id="RU004508"/>
    </source>
</evidence>
<feature type="modified residue" description="N6-(pyridoxal phosphate)lysine" evidence="4">
    <location>
        <position position="193"/>
    </location>
</feature>
<dbReference type="GO" id="GO:0008483">
    <property type="term" value="F:transaminase activity"/>
    <property type="evidence" value="ECO:0007669"/>
    <property type="project" value="UniProtKB-KW"/>
</dbReference>
<name>A0A4Y7RD07_9FIRM</name>
<dbReference type="EC" id="2.6.1.90" evidence="6"/>
<dbReference type="Proteomes" id="UP000298324">
    <property type="component" value="Unassembled WGS sequence"/>
</dbReference>
<accession>A0A4Y7RD07</accession>
<dbReference type="InterPro" id="IPR015424">
    <property type="entry name" value="PyrdxlP-dep_Trfase"/>
</dbReference>
<dbReference type="AlphaFoldDB" id="A0A4Y7RD07"/>
<gene>
    <name evidence="6" type="primary">fdtB</name>
    <name evidence="6" type="ORF">Psch_00145</name>
</gene>
<keyword evidence="1 4" id="KW-0663">Pyridoxal phosphate</keyword>